<dbReference type="RefSeq" id="XP_066802755.1">
    <property type="nucleotide sequence ID" value="XM_066946363.1"/>
</dbReference>
<evidence type="ECO:0000313" key="5">
    <source>
        <dbReference type="Proteomes" id="UP001388673"/>
    </source>
</evidence>
<dbReference type="AlphaFoldDB" id="A0AAW0YZ06"/>
<proteinExistence type="inferred from homology"/>
<evidence type="ECO:0000259" key="3">
    <source>
        <dbReference type="Pfam" id="PF03061"/>
    </source>
</evidence>
<name>A0AAW0YZ06_9TREE</name>
<evidence type="ECO:0000256" key="1">
    <source>
        <dbReference type="ARBA" id="ARBA00008324"/>
    </source>
</evidence>
<gene>
    <name evidence="4" type="ORF">IAR55_003256</name>
</gene>
<dbReference type="PANTHER" id="PTHR21660">
    <property type="entry name" value="THIOESTERASE SUPERFAMILY MEMBER-RELATED"/>
    <property type="match status" value="1"/>
</dbReference>
<dbReference type="KEGG" id="kne:92180514"/>
<dbReference type="Pfam" id="PF03061">
    <property type="entry name" value="4HBT"/>
    <property type="match status" value="1"/>
</dbReference>
<dbReference type="SUPFAM" id="SSF54637">
    <property type="entry name" value="Thioesterase/thiol ester dehydrase-isomerase"/>
    <property type="match status" value="1"/>
</dbReference>
<accession>A0AAW0YZ06</accession>
<reference evidence="4 5" key="1">
    <citation type="journal article" date="2024" name="bioRxiv">
        <title>Comparative genomics of Cryptococcus and Kwoniella reveals pathogenesis evolution and contrasting karyotype dynamics via intercentromeric recombination or chromosome fusion.</title>
        <authorList>
            <person name="Coelho M.A."/>
            <person name="David-Palma M."/>
            <person name="Shea T."/>
            <person name="Bowers K."/>
            <person name="McGinley-Smith S."/>
            <person name="Mohammad A.W."/>
            <person name="Gnirke A."/>
            <person name="Yurkov A.M."/>
            <person name="Nowrousian M."/>
            <person name="Sun S."/>
            <person name="Cuomo C.A."/>
            <person name="Heitman J."/>
        </authorList>
    </citation>
    <scope>NUCLEOTIDE SEQUENCE [LARGE SCALE GENOMIC DNA]</scope>
    <source>
        <strain evidence="4 5">CBS 13917</strain>
    </source>
</reference>
<keyword evidence="5" id="KW-1185">Reference proteome</keyword>
<evidence type="ECO:0000313" key="4">
    <source>
        <dbReference type="EMBL" id="KAK8854517.1"/>
    </source>
</evidence>
<dbReference type="CDD" id="cd03443">
    <property type="entry name" value="PaaI_thioesterase"/>
    <property type="match status" value="1"/>
</dbReference>
<dbReference type="GO" id="GO:0047617">
    <property type="term" value="F:fatty acyl-CoA hydrolase activity"/>
    <property type="evidence" value="ECO:0007669"/>
    <property type="project" value="InterPro"/>
</dbReference>
<dbReference type="GeneID" id="92180514"/>
<sequence>MPQATREQQDHFKVITSMAGFAPSLADNLRIYEIDDIPPEDEKGWRMVDGWKIVFEGVVGKDWTNPLGNMHGAAYAWVFDSCTSAALIGIHTPTFWGPPMLSGISLSMELQYLNPAPMGTRVLIEVEIVKCSPRLANLRCEVKDMKTGKIYGTGTHLKLWKAPSEGKL</sequence>
<protein>
    <recommendedName>
        <fullName evidence="3">Thioesterase domain-containing protein</fullName>
    </recommendedName>
</protein>
<organism evidence="4 5">
    <name type="scientific">Kwoniella newhampshirensis</name>
    <dbReference type="NCBI Taxonomy" id="1651941"/>
    <lineage>
        <taxon>Eukaryota</taxon>
        <taxon>Fungi</taxon>
        <taxon>Dikarya</taxon>
        <taxon>Basidiomycota</taxon>
        <taxon>Agaricomycotina</taxon>
        <taxon>Tremellomycetes</taxon>
        <taxon>Tremellales</taxon>
        <taxon>Cryptococcaceae</taxon>
        <taxon>Kwoniella</taxon>
    </lineage>
</organism>
<dbReference type="InterPro" id="IPR006683">
    <property type="entry name" value="Thioestr_dom"/>
</dbReference>
<comment type="caution">
    <text evidence="4">The sequence shown here is derived from an EMBL/GenBank/DDBJ whole genome shotgun (WGS) entry which is preliminary data.</text>
</comment>
<keyword evidence="2" id="KW-0378">Hydrolase</keyword>
<dbReference type="EMBL" id="JBCAWK010000006">
    <property type="protein sequence ID" value="KAK8854517.1"/>
    <property type="molecule type" value="Genomic_DNA"/>
</dbReference>
<evidence type="ECO:0000256" key="2">
    <source>
        <dbReference type="ARBA" id="ARBA00022801"/>
    </source>
</evidence>
<dbReference type="InterPro" id="IPR029069">
    <property type="entry name" value="HotDog_dom_sf"/>
</dbReference>
<dbReference type="Gene3D" id="3.10.129.10">
    <property type="entry name" value="Hotdog Thioesterase"/>
    <property type="match status" value="1"/>
</dbReference>
<dbReference type="InterPro" id="IPR039298">
    <property type="entry name" value="ACOT13"/>
</dbReference>
<feature type="domain" description="Thioesterase" evidence="3">
    <location>
        <begin position="68"/>
        <end position="148"/>
    </location>
</feature>
<dbReference type="PANTHER" id="PTHR21660:SF1">
    <property type="entry name" value="ACYL-COENZYME A THIOESTERASE 13"/>
    <property type="match status" value="1"/>
</dbReference>
<dbReference type="Proteomes" id="UP001388673">
    <property type="component" value="Unassembled WGS sequence"/>
</dbReference>
<comment type="similarity">
    <text evidence="1">Belongs to the thioesterase PaaI family.</text>
</comment>